<feature type="transmembrane region" description="Helical" evidence="1">
    <location>
        <begin position="73"/>
        <end position="92"/>
    </location>
</feature>
<accession>A0A7T4AY82</accession>
<keyword evidence="1" id="KW-1133">Transmembrane helix</keyword>
<proteinExistence type="predicted"/>
<gene>
    <name evidence="2" type="ORF">I6I07_16175</name>
</gene>
<organism evidence="2 3">
    <name type="scientific">Achromobacter deleyi</name>
    <dbReference type="NCBI Taxonomy" id="1353891"/>
    <lineage>
        <taxon>Bacteria</taxon>
        <taxon>Pseudomonadati</taxon>
        <taxon>Pseudomonadota</taxon>
        <taxon>Betaproteobacteria</taxon>
        <taxon>Burkholderiales</taxon>
        <taxon>Alcaligenaceae</taxon>
        <taxon>Achromobacter</taxon>
    </lineage>
</organism>
<dbReference type="AlphaFoldDB" id="A0A7T4AY82"/>
<keyword evidence="1" id="KW-0472">Membrane</keyword>
<dbReference type="RefSeq" id="WP_198482839.1">
    <property type="nucleotide sequence ID" value="NZ_CP065997.1"/>
</dbReference>
<dbReference type="Proteomes" id="UP000595231">
    <property type="component" value="Chromosome"/>
</dbReference>
<protein>
    <submittedName>
        <fullName evidence="2">Uncharacterized protein</fullName>
    </submittedName>
</protein>
<reference evidence="2 3" key="1">
    <citation type="submission" date="2020-12" db="EMBL/GenBank/DDBJ databases">
        <title>FDA dAtabase for Regulatory Grade micrObial Sequences (FDA-ARGOS): Supporting development and validation of Infectious Disease Dx tests.</title>
        <authorList>
            <person name="Sproer C."/>
            <person name="Gronow S."/>
            <person name="Severitt S."/>
            <person name="Schroder I."/>
            <person name="Tallon L."/>
            <person name="Sadzewicz L."/>
            <person name="Zhao X."/>
            <person name="Boylan J."/>
            <person name="Ott S."/>
            <person name="Bowen H."/>
            <person name="Vavikolanu K."/>
            <person name="Mehta A."/>
            <person name="Aluvathingal J."/>
            <person name="Nadendla S."/>
            <person name="Lowell S."/>
            <person name="Myers T."/>
            <person name="Yan Y."/>
            <person name="Sichtig H."/>
        </authorList>
    </citation>
    <scope>NUCLEOTIDE SEQUENCE [LARGE SCALE GENOMIC DNA]</scope>
    <source>
        <strain evidence="2 3">FDAARGOS_1050</strain>
    </source>
</reference>
<dbReference type="EMBL" id="CP065997">
    <property type="protein sequence ID" value="QQB32245.1"/>
    <property type="molecule type" value="Genomic_DNA"/>
</dbReference>
<feature type="transmembrane region" description="Helical" evidence="1">
    <location>
        <begin position="98"/>
        <end position="119"/>
    </location>
</feature>
<name>A0A7T4AY82_9BURK</name>
<evidence type="ECO:0000256" key="1">
    <source>
        <dbReference type="SAM" id="Phobius"/>
    </source>
</evidence>
<feature type="transmembrane region" description="Helical" evidence="1">
    <location>
        <begin position="50"/>
        <end position="66"/>
    </location>
</feature>
<sequence length="143" mass="15957">MPRASLAIRMLFAACLLGATYNHVVAVIEHGWLWDYGYGAATSTFSKLYWSGLTLLDPLAAALLFVRPRAGVWLTLLIIVSDVLHNTWYVATHGQWSAPFYLAQVGFLILVVCLAPVALRGIATPFRHHYQTASKTTDRVFRH</sequence>
<keyword evidence="1" id="KW-0812">Transmembrane</keyword>
<evidence type="ECO:0000313" key="2">
    <source>
        <dbReference type="EMBL" id="QQB32245.1"/>
    </source>
</evidence>
<evidence type="ECO:0000313" key="3">
    <source>
        <dbReference type="Proteomes" id="UP000595231"/>
    </source>
</evidence>